<dbReference type="Proteomes" id="UP000654075">
    <property type="component" value="Unassembled WGS sequence"/>
</dbReference>
<proteinExistence type="predicted"/>
<comment type="caution">
    <text evidence="1">The sequence shown here is derived from an EMBL/GenBank/DDBJ whole genome shotgun (WGS) entry which is preliminary data.</text>
</comment>
<evidence type="ECO:0000313" key="1">
    <source>
        <dbReference type="EMBL" id="CAE8616250.1"/>
    </source>
</evidence>
<sequence length="313" mass="33557">MELTAVPAFHACKHGSAAIKALTQQVFAAGFSQLQACQGDQRCSEAHELSVQIAQAARQMQRTLRLFLKRASRDSEVQLPGLGSVESILADHADAAAREVQQTLRAISSVHVSFGPNAVVFDHAIGLARVLRRREELLRWHLSFALLGLLWWQVLQLRLAGHSPALVPDSFELRLPELEFQEICCRVWDVAAALAEQTGGPGSSLAVLVGGATLSGELEAVLPVLRPGLSLVAVDFGAADQELSPGLVLLGCAAAGSIDDPELEFEQMSLELKSWGSGSGVPWVLGGCSFTASRSGLVEAVSRHAAQMRWEQK</sequence>
<organism evidence="1 2">
    <name type="scientific">Polarella glacialis</name>
    <name type="common">Dinoflagellate</name>
    <dbReference type="NCBI Taxonomy" id="89957"/>
    <lineage>
        <taxon>Eukaryota</taxon>
        <taxon>Sar</taxon>
        <taxon>Alveolata</taxon>
        <taxon>Dinophyceae</taxon>
        <taxon>Suessiales</taxon>
        <taxon>Suessiaceae</taxon>
        <taxon>Polarella</taxon>
    </lineage>
</organism>
<name>A0A813FQ80_POLGL</name>
<evidence type="ECO:0000313" key="2">
    <source>
        <dbReference type="Proteomes" id="UP000654075"/>
    </source>
</evidence>
<protein>
    <submittedName>
        <fullName evidence="1">Uncharacterized protein</fullName>
    </submittedName>
</protein>
<dbReference type="AlphaFoldDB" id="A0A813FQ80"/>
<keyword evidence="2" id="KW-1185">Reference proteome</keyword>
<reference evidence="1" key="1">
    <citation type="submission" date="2021-02" db="EMBL/GenBank/DDBJ databases">
        <authorList>
            <person name="Dougan E. K."/>
            <person name="Rhodes N."/>
            <person name="Thang M."/>
            <person name="Chan C."/>
        </authorList>
    </citation>
    <scope>NUCLEOTIDE SEQUENCE</scope>
</reference>
<dbReference type="EMBL" id="CAJNNV010025828">
    <property type="protein sequence ID" value="CAE8616250.1"/>
    <property type="molecule type" value="Genomic_DNA"/>
</dbReference>
<gene>
    <name evidence="1" type="ORF">PGLA1383_LOCUS33951</name>
</gene>
<accession>A0A813FQ80</accession>